<dbReference type="Pfam" id="PF00933">
    <property type="entry name" value="Glyco_hydro_3"/>
    <property type="match status" value="1"/>
</dbReference>
<dbReference type="EMBL" id="KB202953">
    <property type="protein sequence ID" value="ESO87217.1"/>
    <property type="molecule type" value="Genomic_DNA"/>
</dbReference>
<dbReference type="GO" id="GO:0045493">
    <property type="term" value="P:xylan catabolic process"/>
    <property type="evidence" value="ECO:0007669"/>
    <property type="project" value="InterPro"/>
</dbReference>
<evidence type="ECO:0000259" key="4">
    <source>
        <dbReference type="Pfam" id="PF00933"/>
    </source>
</evidence>
<keyword evidence="2" id="KW-0378">Hydrolase</keyword>
<organism evidence="6 7">
    <name type="scientific">Lottia gigantea</name>
    <name type="common">Giant owl limpet</name>
    <dbReference type="NCBI Taxonomy" id="225164"/>
    <lineage>
        <taxon>Eukaryota</taxon>
        <taxon>Metazoa</taxon>
        <taxon>Spiralia</taxon>
        <taxon>Lophotrochozoa</taxon>
        <taxon>Mollusca</taxon>
        <taxon>Gastropoda</taxon>
        <taxon>Patellogastropoda</taxon>
        <taxon>Lottioidea</taxon>
        <taxon>Lottiidae</taxon>
        <taxon>Lottia</taxon>
    </lineage>
</organism>
<dbReference type="Proteomes" id="UP000030746">
    <property type="component" value="Unassembled WGS sequence"/>
</dbReference>
<dbReference type="Gene3D" id="3.40.50.1700">
    <property type="entry name" value="Glycoside hydrolase family 3 C-terminal domain"/>
    <property type="match status" value="1"/>
</dbReference>
<dbReference type="OrthoDB" id="47059at2759"/>
<dbReference type="STRING" id="225164.V3ZS73"/>
<gene>
    <name evidence="6" type="ORF">LOTGIDRAFT_154720</name>
</gene>
<dbReference type="CTD" id="20236375"/>
<dbReference type="RefSeq" id="XP_009062164.1">
    <property type="nucleotide sequence ID" value="XM_009063916.1"/>
</dbReference>
<dbReference type="PANTHER" id="PTHR42721:SF42">
    <property type="entry name" value="FIBRONECTIN TYPE III-LIKE DOMAIN-CONTAINING PROTEIN"/>
    <property type="match status" value="1"/>
</dbReference>
<proteinExistence type="predicted"/>
<feature type="domain" description="Glycoside hydrolase family 3 N-terminal" evidence="4">
    <location>
        <begin position="33"/>
        <end position="220"/>
    </location>
</feature>
<accession>V3ZS73</accession>
<dbReference type="HOGENOM" id="CLU_004542_5_3_1"/>
<dbReference type="PANTHER" id="PTHR42721">
    <property type="entry name" value="SUGAR HYDROLASE-RELATED"/>
    <property type="match status" value="1"/>
</dbReference>
<dbReference type="InterPro" id="IPR036881">
    <property type="entry name" value="Glyco_hydro_3_C_sf"/>
</dbReference>
<reference evidence="6 7" key="1">
    <citation type="journal article" date="2013" name="Nature">
        <title>Insights into bilaterian evolution from three spiralian genomes.</title>
        <authorList>
            <person name="Simakov O."/>
            <person name="Marletaz F."/>
            <person name="Cho S.J."/>
            <person name="Edsinger-Gonzales E."/>
            <person name="Havlak P."/>
            <person name="Hellsten U."/>
            <person name="Kuo D.H."/>
            <person name="Larsson T."/>
            <person name="Lv J."/>
            <person name="Arendt D."/>
            <person name="Savage R."/>
            <person name="Osoegawa K."/>
            <person name="de Jong P."/>
            <person name="Grimwood J."/>
            <person name="Chapman J.A."/>
            <person name="Shapiro H."/>
            <person name="Aerts A."/>
            <person name="Otillar R.P."/>
            <person name="Terry A.Y."/>
            <person name="Boore J.L."/>
            <person name="Grigoriev I.V."/>
            <person name="Lindberg D.R."/>
            <person name="Seaver E.C."/>
            <person name="Weisblat D.A."/>
            <person name="Putnam N.H."/>
            <person name="Rokhsar D.S."/>
        </authorList>
    </citation>
    <scope>NUCLEOTIDE SEQUENCE [LARGE SCALE GENOMIC DNA]</scope>
</reference>
<keyword evidence="3" id="KW-0326">Glycosidase</keyword>
<protein>
    <recommendedName>
        <fullName evidence="8">Fibronectin type III-like domain-containing protein</fullName>
    </recommendedName>
</protein>
<evidence type="ECO:0008006" key="8">
    <source>
        <dbReference type="Google" id="ProtNLM"/>
    </source>
</evidence>
<evidence type="ECO:0000256" key="1">
    <source>
        <dbReference type="ARBA" id="ARBA00022729"/>
    </source>
</evidence>
<keyword evidence="7" id="KW-1185">Reference proteome</keyword>
<evidence type="ECO:0000313" key="7">
    <source>
        <dbReference type="Proteomes" id="UP000030746"/>
    </source>
</evidence>
<dbReference type="InterPro" id="IPR036962">
    <property type="entry name" value="Glyco_hydro_3_N_sf"/>
</dbReference>
<dbReference type="KEGG" id="lgi:LOTGIDRAFT_154720"/>
<dbReference type="Pfam" id="PF01915">
    <property type="entry name" value="Glyco_hydro_3_C"/>
    <property type="match status" value="1"/>
</dbReference>
<evidence type="ECO:0000256" key="3">
    <source>
        <dbReference type="ARBA" id="ARBA00023295"/>
    </source>
</evidence>
<dbReference type="SUPFAM" id="SSF52279">
    <property type="entry name" value="Beta-D-glucan exohydrolase, C-terminal domain"/>
    <property type="match status" value="1"/>
</dbReference>
<dbReference type="GeneID" id="20236375"/>
<dbReference type="InterPro" id="IPR044993">
    <property type="entry name" value="BXL"/>
</dbReference>
<dbReference type="GO" id="GO:0046556">
    <property type="term" value="F:alpha-L-arabinofuranosidase activity"/>
    <property type="evidence" value="ECO:0007669"/>
    <property type="project" value="TreeGrafter"/>
</dbReference>
<evidence type="ECO:0000313" key="6">
    <source>
        <dbReference type="EMBL" id="ESO87217.1"/>
    </source>
</evidence>
<feature type="domain" description="Glycoside hydrolase family 3 C-terminal" evidence="5">
    <location>
        <begin position="263"/>
        <end position="486"/>
    </location>
</feature>
<dbReference type="InterPro" id="IPR017853">
    <property type="entry name" value="GH"/>
</dbReference>
<dbReference type="GO" id="GO:0009044">
    <property type="term" value="F:xylan 1,4-beta-xylosidase activity"/>
    <property type="evidence" value="ECO:0007669"/>
    <property type="project" value="InterPro"/>
</dbReference>
<dbReference type="Gene3D" id="3.20.20.300">
    <property type="entry name" value="Glycoside hydrolase, family 3, N-terminal domain"/>
    <property type="match status" value="1"/>
</dbReference>
<dbReference type="InterPro" id="IPR001764">
    <property type="entry name" value="Glyco_hydro_3_N"/>
</dbReference>
<keyword evidence="1" id="KW-0732">Signal</keyword>
<name>V3ZS73_LOTGI</name>
<dbReference type="SUPFAM" id="SSF51445">
    <property type="entry name" value="(Trans)glycosidases"/>
    <property type="match status" value="1"/>
</dbReference>
<evidence type="ECO:0000259" key="5">
    <source>
        <dbReference type="Pfam" id="PF01915"/>
    </source>
</evidence>
<dbReference type="OMA" id="WTTHAGA"/>
<dbReference type="AlphaFoldDB" id="V3ZS73"/>
<evidence type="ECO:0000256" key="2">
    <source>
        <dbReference type="ARBA" id="ARBA00022801"/>
    </source>
</evidence>
<dbReference type="InterPro" id="IPR002772">
    <property type="entry name" value="Glyco_hydro_3_C"/>
</dbReference>
<dbReference type="GO" id="GO:0031222">
    <property type="term" value="P:arabinan catabolic process"/>
    <property type="evidence" value="ECO:0007669"/>
    <property type="project" value="TreeGrafter"/>
</dbReference>
<sequence>MMMIKHWNRLIFCGLVVDHLHKSAFYLQSKKYNIDQETYGEDPYFSGVLATHFVYGLQGNNTRYIRANAGCKHFDVYAGPENVPVSRFSFDAKVSERDWRTTFLPQFRACVEAGTYNLMCSYNSINGVPACANKELLTDILRNEWNFTGYIISDQEAIENIISQHHYLNSTIDTVAACVNAGCNLELSSNEADPVYYSLVDAVKQGKLSEDVVRERVKKLFYTRMRLGEFDPPSLNPYSKLDAKDVQTPQHFLLAREAAVKSMVLLKNTVDYLPRSQLGKVALVGPMADNIQQLFGSYSPTVFPAVTKTPLQGFQEITSVAYGAGCKDNRCTKYSSSEIQQAITGTDAVYVCLGTGQELESEGNDRHDLELFGYQKQLLLDAVKFANGKPVVLLLFNAGPLNISIFDSMDSVTAIIACFFPAQATGDALLDIITGRHGTVPTGRLPVTWPMTISQVPPITDYTMVGRTYRYFQGEPLYPFGYGLSYTRFTYSQLKIPQYIVAGTDLVGSFFISNTGSLTADEAGIIGIQLQEKVVF</sequence>